<sequence length="210" mass="21319">MIRLETRGRVLVLTLDRPARRNALDRALCEALLAALRATGDAAALVLAGAGPSFCAGADLAEWRALEADPAAREARSALGQAVLAAPGEVPKPVVAAVQGAAMGAGAALALGCDMVVMAEDARLGYPEARQGIFPSGVAPSLLAHLGPKPAFELLATGRDVGAEEALARGLANRVVPAARLIGEACALAEAAALMPPGQMARLKRLVPRG</sequence>
<dbReference type="RefSeq" id="WP_188902343.1">
    <property type="nucleotide sequence ID" value="NZ_BMKS01000012.1"/>
</dbReference>
<evidence type="ECO:0000313" key="4">
    <source>
        <dbReference type="Proteomes" id="UP000597507"/>
    </source>
</evidence>
<dbReference type="InterPro" id="IPR018376">
    <property type="entry name" value="Enoyl-CoA_hyd/isom_CS"/>
</dbReference>
<reference evidence="3 4" key="1">
    <citation type="journal article" date="2014" name="Int. J. Syst. Evol. Microbiol.">
        <title>Complete genome sequence of Corynebacterium casei LMG S-19264T (=DSM 44701T), isolated from a smear-ripened cheese.</title>
        <authorList>
            <consortium name="US DOE Joint Genome Institute (JGI-PGF)"/>
            <person name="Walter F."/>
            <person name="Albersmeier A."/>
            <person name="Kalinowski J."/>
            <person name="Ruckert C."/>
        </authorList>
    </citation>
    <scope>NUCLEOTIDE SEQUENCE [LARGE SCALE GENOMIC DNA]</scope>
    <source>
        <strain evidence="3 4">CGMCC 1.16330</strain>
    </source>
</reference>
<dbReference type="GO" id="GO:0003824">
    <property type="term" value="F:catalytic activity"/>
    <property type="evidence" value="ECO:0007669"/>
    <property type="project" value="InterPro"/>
</dbReference>
<dbReference type="Pfam" id="PF00378">
    <property type="entry name" value="ECH_1"/>
    <property type="match status" value="1"/>
</dbReference>
<dbReference type="PANTHER" id="PTHR43802">
    <property type="entry name" value="ENOYL-COA HYDRATASE"/>
    <property type="match status" value="1"/>
</dbReference>
<dbReference type="AlphaFoldDB" id="A0A8J3EC58"/>
<dbReference type="PANTHER" id="PTHR43802:SF1">
    <property type="entry name" value="IP11341P-RELATED"/>
    <property type="match status" value="1"/>
</dbReference>
<organism evidence="3 4">
    <name type="scientific">Caldovatus sediminis</name>
    <dbReference type="NCBI Taxonomy" id="2041189"/>
    <lineage>
        <taxon>Bacteria</taxon>
        <taxon>Pseudomonadati</taxon>
        <taxon>Pseudomonadota</taxon>
        <taxon>Alphaproteobacteria</taxon>
        <taxon>Acetobacterales</taxon>
        <taxon>Roseomonadaceae</taxon>
        <taxon>Caldovatus</taxon>
    </lineage>
</organism>
<dbReference type="Proteomes" id="UP000597507">
    <property type="component" value="Unassembled WGS sequence"/>
</dbReference>
<comment type="similarity">
    <text evidence="1 2">Belongs to the enoyl-CoA hydratase/isomerase family.</text>
</comment>
<evidence type="ECO:0000313" key="3">
    <source>
        <dbReference type="EMBL" id="GGG43516.1"/>
    </source>
</evidence>
<gene>
    <name evidence="3" type="ORF">GCM10010964_33660</name>
</gene>
<name>A0A8J3EC58_9PROT</name>
<dbReference type="PROSITE" id="PS00166">
    <property type="entry name" value="ENOYL_COA_HYDRATASE"/>
    <property type="match status" value="1"/>
</dbReference>
<dbReference type="EMBL" id="BMKS01000012">
    <property type="protein sequence ID" value="GGG43516.1"/>
    <property type="molecule type" value="Genomic_DNA"/>
</dbReference>
<comment type="caution">
    <text evidence="3">The sequence shown here is derived from an EMBL/GenBank/DDBJ whole genome shotgun (WGS) entry which is preliminary data.</text>
</comment>
<dbReference type="InterPro" id="IPR001753">
    <property type="entry name" value="Enoyl-CoA_hydra/iso"/>
</dbReference>
<dbReference type="SUPFAM" id="SSF52096">
    <property type="entry name" value="ClpP/crotonase"/>
    <property type="match status" value="1"/>
</dbReference>
<dbReference type="Gene3D" id="3.90.226.10">
    <property type="entry name" value="2-enoyl-CoA Hydratase, Chain A, domain 1"/>
    <property type="match status" value="1"/>
</dbReference>
<proteinExistence type="inferred from homology"/>
<evidence type="ECO:0000256" key="1">
    <source>
        <dbReference type="ARBA" id="ARBA00005254"/>
    </source>
</evidence>
<evidence type="ECO:0008006" key="5">
    <source>
        <dbReference type="Google" id="ProtNLM"/>
    </source>
</evidence>
<protein>
    <recommendedName>
        <fullName evidence="5">Enoyl-CoA hydratase</fullName>
    </recommendedName>
</protein>
<dbReference type="InterPro" id="IPR029045">
    <property type="entry name" value="ClpP/crotonase-like_dom_sf"/>
</dbReference>
<dbReference type="CDD" id="cd06558">
    <property type="entry name" value="crotonase-like"/>
    <property type="match status" value="1"/>
</dbReference>
<keyword evidence="4" id="KW-1185">Reference proteome</keyword>
<evidence type="ECO:0000256" key="2">
    <source>
        <dbReference type="RuleBase" id="RU003707"/>
    </source>
</evidence>
<accession>A0A8J3EC58</accession>